<keyword evidence="6 8" id="KW-0472">Membrane</keyword>
<feature type="transmembrane region" description="Helical" evidence="8">
    <location>
        <begin position="338"/>
        <end position="369"/>
    </location>
</feature>
<feature type="region of interest" description="Disordered" evidence="7">
    <location>
        <begin position="31"/>
        <end position="56"/>
    </location>
</feature>
<feature type="domain" description="Major facilitator superfamily (MFS) profile" evidence="9">
    <location>
        <begin position="272"/>
        <end position="464"/>
    </location>
</feature>
<feature type="transmembrane region" description="Helical" evidence="8">
    <location>
        <begin position="213"/>
        <end position="235"/>
    </location>
</feature>
<feature type="transmembrane region" description="Helical" evidence="8">
    <location>
        <begin position="77"/>
        <end position="96"/>
    </location>
</feature>
<dbReference type="EMBL" id="JAQOSK010000040">
    <property type="protein sequence ID" value="MDC2961487.1"/>
    <property type="molecule type" value="Genomic_DNA"/>
</dbReference>
<dbReference type="RefSeq" id="WP_272179300.1">
    <property type="nucleotide sequence ID" value="NZ_JAQOSK010000040.1"/>
</dbReference>
<evidence type="ECO:0000256" key="2">
    <source>
        <dbReference type="ARBA" id="ARBA00022448"/>
    </source>
</evidence>
<evidence type="ECO:0000256" key="7">
    <source>
        <dbReference type="SAM" id="MobiDB-lite"/>
    </source>
</evidence>
<dbReference type="PANTHER" id="PTHR23513">
    <property type="entry name" value="INTEGRAL MEMBRANE EFFLUX PROTEIN-RELATED"/>
    <property type="match status" value="1"/>
</dbReference>
<keyword evidence="2" id="KW-0813">Transport</keyword>
<evidence type="ECO:0000256" key="6">
    <source>
        <dbReference type="ARBA" id="ARBA00023136"/>
    </source>
</evidence>
<feature type="transmembrane region" description="Helical" evidence="8">
    <location>
        <begin position="141"/>
        <end position="165"/>
    </location>
</feature>
<evidence type="ECO:0000313" key="10">
    <source>
        <dbReference type="EMBL" id="MDC2961487.1"/>
    </source>
</evidence>
<evidence type="ECO:0000259" key="9">
    <source>
        <dbReference type="PROSITE" id="PS50850"/>
    </source>
</evidence>
<feature type="compositionally biased region" description="Low complexity" evidence="7">
    <location>
        <begin position="34"/>
        <end position="44"/>
    </location>
</feature>
<dbReference type="PANTHER" id="PTHR23513:SF6">
    <property type="entry name" value="MAJOR FACILITATOR SUPERFAMILY ASSOCIATED DOMAIN-CONTAINING PROTEIN"/>
    <property type="match status" value="1"/>
</dbReference>
<dbReference type="Pfam" id="PF05977">
    <property type="entry name" value="MFS_3"/>
    <property type="match status" value="1"/>
</dbReference>
<evidence type="ECO:0000256" key="1">
    <source>
        <dbReference type="ARBA" id="ARBA00004651"/>
    </source>
</evidence>
<evidence type="ECO:0000256" key="5">
    <source>
        <dbReference type="ARBA" id="ARBA00022989"/>
    </source>
</evidence>
<dbReference type="Proteomes" id="UP001221328">
    <property type="component" value="Unassembled WGS sequence"/>
</dbReference>
<keyword evidence="5 8" id="KW-1133">Transmembrane helix</keyword>
<comment type="caution">
    <text evidence="10">The sequence shown here is derived from an EMBL/GenBank/DDBJ whole genome shotgun (WGS) entry which is preliminary data.</text>
</comment>
<evidence type="ECO:0000313" key="11">
    <source>
        <dbReference type="Proteomes" id="UP001221328"/>
    </source>
</evidence>
<protein>
    <submittedName>
        <fullName evidence="10">MFS transporter</fullName>
    </submittedName>
</protein>
<evidence type="ECO:0000256" key="4">
    <source>
        <dbReference type="ARBA" id="ARBA00022692"/>
    </source>
</evidence>
<keyword evidence="3" id="KW-1003">Cell membrane</keyword>
<evidence type="ECO:0000256" key="3">
    <source>
        <dbReference type="ARBA" id="ARBA00022475"/>
    </source>
</evidence>
<keyword evidence="11" id="KW-1185">Reference proteome</keyword>
<proteinExistence type="predicted"/>
<feature type="transmembrane region" description="Helical" evidence="8">
    <location>
        <begin position="274"/>
        <end position="295"/>
    </location>
</feature>
<dbReference type="SUPFAM" id="SSF103473">
    <property type="entry name" value="MFS general substrate transporter"/>
    <property type="match status" value="1"/>
</dbReference>
<sequence length="464" mass="48572">MRAGTTHTVHAWDFLPHVSPLTADHRKARPMTLPASDDAPASTPATPPPGQAPHKPVGLLRDPGFRRYWGAQTVSRLGDQISGLAIPLVAVTVIHADTAQMGYLGAAAWLPHLLLGVYAGLWADRRRHRRRVMIAADLGRFALLVTIPVAHALGSLTLGHLYVVAFASGTLSVFFEVCNPPVFKALVPPSRCVAGNSLVSGNRAMAKVVGPSIAGFLVQLFSAPFALLADAVSYLGSALFLSRIAPVEAPPSPRERAQLRTAGRFIARSRPIRAALAATASVNFFSFAVTTLFVLYATEVLHLGPNLLGTVLGAGAVGAVVGAVCATPLTRRIGVGRVFLLGCVMMPAPLLLIPAAGGSTALVVVMLVAAEFGSALGVMWIDVTAATLLTGLVPDDMRSRVFGAYQAVNLGTRPLAALVAGTVAGSLGMRTTLWIAVAGALTSFLWVLPSPLMRRQLPEAAQEV</sequence>
<dbReference type="PROSITE" id="PS50850">
    <property type="entry name" value="MFS"/>
    <property type="match status" value="1"/>
</dbReference>
<dbReference type="Gene3D" id="1.20.1250.20">
    <property type="entry name" value="MFS general substrate transporter like domains"/>
    <property type="match status" value="1"/>
</dbReference>
<dbReference type="InterPro" id="IPR036259">
    <property type="entry name" value="MFS_trans_sf"/>
</dbReference>
<accession>A0ABT5GAP0</accession>
<keyword evidence="4 8" id="KW-0812">Transmembrane</keyword>
<reference evidence="10 11" key="1">
    <citation type="journal article" date="2015" name="Int. J. Syst. Evol. Microbiol.">
        <title>Streptomyces gilvifuscus sp. nov., an actinomycete that produces antibacterial compounds isolated from soil.</title>
        <authorList>
            <person name="Nguyen T.M."/>
            <person name="Kim J."/>
        </authorList>
    </citation>
    <scope>NUCLEOTIDE SEQUENCE [LARGE SCALE GENOMIC DNA]</scope>
    <source>
        <strain evidence="10 11">T113</strain>
    </source>
</reference>
<feature type="transmembrane region" description="Helical" evidence="8">
    <location>
        <begin position="375"/>
        <end position="393"/>
    </location>
</feature>
<name>A0ABT5GAP0_9ACTN</name>
<feature type="transmembrane region" description="Helical" evidence="8">
    <location>
        <begin position="307"/>
        <end position="326"/>
    </location>
</feature>
<evidence type="ECO:0000256" key="8">
    <source>
        <dbReference type="SAM" id="Phobius"/>
    </source>
</evidence>
<gene>
    <name evidence="10" type="ORF">PO587_44425</name>
</gene>
<dbReference type="InterPro" id="IPR010290">
    <property type="entry name" value="TM_effector"/>
</dbReference>
<dbReference type="InterPro" id="IPR020846">
    <property type="entry name" value="MFS_dom"/>
</dbReference>
<organism evidence="10 11">
    <name type="scientific">Streptomyces gilvifuscus</name>
    <dbReference type="NCBI Taxonomy" id="1550617"/>
    <lineage>
        <taxon>Bacteria</taxon>
        <taxon>Bacillati</taxon>
        <taxon>Actinomycetota</taxon>
        <taxon>Actinomycetes</taxon>
        <taxon>Kitasatosporales</taxon>
        <taxon>Streptomycetaceae</taxon>
        <taxon>Streptomyces</taxon>
    </lineage>
</organism>
<comment type="subcellular location">
    <subcellularLocation>
        <location evidence="1">Cell membrane</location>
        <topology evidence="1">Multi-pass membrane protein</topology>
    </subcellularLocation>
</comment>
<feature type="transmembrane region" description="Helical" evidence="8">
    <location>
        <begin position="102"/>
        <end position="121"/>
    </location>
</feature>
<dbReference type="CDD" id="cd06173">
    <property type="entry name" value="MFS_MefA_like"/>
    <property type="match status" value="1"/>
</dbReference>